<gene>
    <name evidence="14" type="ORF">R6G80_01405</name>
</gene>
<feature type="transmembrane region" description="Helical" evidence="11">
    <location>
        <begin position="105"/>
        <end position="126"/>
    </location>
</feature>
<evidence type="ECO:0000256" key="11">
    <source>
        <dbReference type="SAM" id="Phobius"/>
    </source>
</evidence>
<feature type="domain" description="ABC transmembrane type-1" evidence="13">
    <location>
        <begin position="28"/>
        <end position="351"/>
    </location>
</feature>
<feature type="transmembrane region" description="Helical" evidence="11">
    <location>
        <begin position="184"/>
        <end position="202"/>
    </location>
</feature>
<dbReference type="Pfam" id="PF00664">
    <property type="entry name" value="ABC_membrane"/>
    <property type="match status" value="1"/>
</dbReference>
<dbReference type="PANTHER" id="PTHR43394:SF1">
    <property type="entry name" value="ATP-BINDING CASSETTE SUB-FAMILY B MEMBER 10, MITOCHONDRIAL"/>
    <property type="match status" value="1"/>
</dbReference>
<dbReference type="RefSeq" id="WP_320756255.1">
    <property type="nucleotide sequence ID" value="NZ_JAWNGC010000001.1"/>
</dbReference>
<proteinExistence type="inferred from homology"/>
<dbReference type="GO" id="GO:0005524">
    <property type="term" value="F:ATP binding"/>
    <property type="evidence" value="ECO:0007669"/>
    <property type="project" value="UniProtKB-KW"/>
</dbReference>
<dbReference type="PROSITE" id="PS00211">
    <property type="entry name" value="ABC_TRANSPORTER_1"/>
    <property type="match status" value="1"/>
</dbReference>
<comment type="subcellular location">
    <subcellularLocation>
        <location evidence="1">Cell membrane</location>
        <topology evidence="1">Multi-pass membrane protein</topology>
    </subcellularLocation>
</comment>
<dbReference type="SUPFAM" id="SSF90123">
    <property type="entry name" value="ABC transporter transmembrane region"/>
    <property type="match status" value="1"/>
</dbReference>
<evidence type="ECO:0000256" key="4">
    <source>
        <dbReference type="ARBA" id="ARBA00022741"/>
    </source>
</evidence>
<name>A0AAW9HKS0_9ACTO</name>
<dbReference type="InterPro" id="IPR003593">
    <property type="entry name" value="AAA+_ATPase"/>
</dbReference>
<keyword evidence="6 11" id="KW-1133">Transmembrane helix</keyword>
<dbReference type="SMART" id="SM00382">
    <property type="entry name" value="AAA"/>
    <property type="match status" value="1"/>
</dbReference>
<dbReference type="PANTHER" id="PTHR43394">
    <property type="entry name" value="ATP-DEPENDENT PERMEASE MDL1, MITOCHONDRIAL"/>
    <property type="match status" value="1"/>
</dbReference>
<dbReference type="InterPro" id="IPR011527">
    <property type="entry name" value="ABC1_TM_dom"/>
</dbReference>
<evidence type="ECO:0000256" key="7">
    <source>
        <dbReference type="ARBA" id="ARBA00023136"/>
    </source>
</evidence>
<evidence type="ECO:0000256" key="5">
    <source>
        <dbReference type="ARBA" id="ARBA00022840"/>
    </source>
</evidence>
<dbReference type="AlphaFoldDB" id="A0AAW9HKS0"/>
<comment type="function">
    <text evidence="8">ABC transporter involved in fatty acid import. Transmembrane domains (TMD) form a pore in the membrane and the ATP-binding domain (NBD) is responsible for energy generation.</text>
</comment>
<evidence type="ECO:0000256" key="6">
    <source>
        <dbReference type="ARBA" id="ARBA00022989"/>
    </source>
</evidence>
<dbReference type="Pfam" id="PF00005">
    <property type="entry name" value="ABC_tran"/>
    <property type="match status" value="1"/>
</dbReference>
<evidence type="ECO:0000259" key="13">
    <source>
        <dbReference type="PROSITE" id="PS50929"/>
    </source>
</evidence>
<sequence length="629" mass="69411">MRLQKPTHFWESFRRMLGIFVPWKWRIVVATIGGGIWAATNISAPLLLGAITNTIFEGVFSRNIPAGMSKAQSVALLRESGHENIASMVDAMDIVPGQGIDFHRLGWLAVALIVLYLFGNFVNYAVGITMNRVIARGMFHLRERAEKKIHTLPLSSIDGQKRGDVMSRVTNDIDNMTTSLQQTLSSLITNILWGLGLMVMMLAVSWKLALVVMLMLPCSFLMVGLIGPRSQKAYVKQWQATGTLNGRIEESFSAHALVHAYGQKDSQMAHFRQENEEMYSASLRAQILGGLMMPIMMFTGLLTFVGVAVLGGVQVASGQLRLGTVQAFIQFSQQFNQPMNTISMSITVLQSAVASAERVFEILLSDDETPDSPDAPELVPGPGRIVFENVDFSYRENQPLIEDLNLEAKPGQTVAIVGPTGAGKTTLVNLIMRFYDIDGGRILLDGQDIAELRRKDVRGQIGMVLQDPWLFQGTIRENIRYGRADAMDEDVVAAAKATFVDRFVASLPDGYDTVIEENATNVSAGERQLITIARAFISKPAILILDEATSNVDTRTEVLVQRAMAALREGRTSFIIAHRLSTIRDADVILVMEKGRIVEQGTHEDLLGKQGAYWKLYQAQFAGLTEEDA</sequence>
<evidence type="ECO:0000259" key="12">
    <source>
        <dbReference type="PROSITE" id="PS50893"/>
    </source>
</evidence>
<evidence type="ECO:0000256" key="9">
    <source>
        <dbReference type="ARBA" id="ARBA00061644"/>
    </source>
</evidence>
<evidence type="ECO:0000313" key="15">
    <source>
        <dbReference type="Proteomes" id="UP001281731"/>
    </source>
</evidence>
<keyword evidence="2" id="KW-0813">Transport</keyword>
<organism evidence="14 15">
    <name type="scientific">Actinotignum urinale</name>
    <dbReference type="NCBI Taxonomy" id="190146"/>
    <lineage>
        <taxon>Bacteria</taxon>
        <taxon>Bacillati</taxon>
        <taxon>Actinomycetota</taxon>
        <taxon>Actinomycetes</taxon>
        <taxon>Actinomycetales</taxon>
        <taxon>Actinomycetaceae</taxon>
        <taxon>Actinotignum</taxon>
    </lineage>
</organism>
<dbReference type="FunFam" id="3.40.50.300:FF:000287">
    <property type="entry name" value="Multidrug ABC transporter ATP-binding protein"/>
    <property type="match status" value="1"/>
</dbReference>
<accession>A0AAW9HKS0</accession>
<dbReference type="CDD" id="cd18547">
    <property type="entry name" value="ABC_6TM_Tm288_like"/>
    <property type="match status" value="1"/>
</dbReference>
<dbReference type="GO" id="GO:0016887">
    <property type="term" value="F:ATP hydrolysis activity"/>
    <property type="evidence" value="ECO:0007669"/>
    <property type="project" value="InterPro"/>
</dbReference>
<evidence type="ECO:0000256" key="1">
    <source>
        <dbReference type="ARBA" id="ARBA00004651"/>
    </source>
</evidence>
<feature type="transmembrane region" description="Helical" evidence="11">
    <location>
        <begin position="21"/>
        <end position="39"/>
    </location>
</feature>
<dbReference type="Gene3D" id="3.40.50.300">
    <property type="entry name" value="P-loop containing nucleotide triphosphate hydrolases"/>
    <property type="match status" value="1"/>
</dbReference>
<evidence type="ECO:0000256" key="8">
    <source>
        <dbReference type="ARBA" id="ARBA00055053"/>
    </source>
</evidence>
<keyword evidence="7 11" id="KW-0472">Membrane</keyword>
<keyword evidence="3 11" id="KW-0812">Transmembrane</keyword>
<dbReference type="PROSITE" id="PS50893">
    <property type="entry name" value="ABC_TRANSPORTER_2"/>
    <property type="match status" value="1"/>
</dbReference>
<dbReference type="PROSITE" id="PS50929">
    <property type="entry name" value="ABC_TM1F"/>
    <property type="match status" value="1"/>
</dbReference>
<dbReference type="EMBL" id="JAWNGC010000001">
    <property type="protein sequence ID" value="MDY5154387.1"/>
    <property type="molecule type" value="Genomic_DNA"/>
</dbReference>
<evidence type="ECO:0000313" key="14">
    <source>
        <dbReference type="EMBL" id="MDY5154387.1"/>
    </source>
</evidence>
<dbReference type="InterPro" id="IPR017871">
    <property type="entry name" value="ABC_transporter-like_CS"/>
</dbReference>
<dbReference type="InterPro" id="IPR003439">
    <property type="entry name" value="ABC_transporter-like_ATP-bd"/>
</dbReference>
<reference evidence="14" key="1">
    <citation type="submission" date="2023-10" db="EMBL/GenBank/DDBJ databases">
        <title>Whole Genome based description of the genera Actinobaculum and Actinotignum reveals a complex phylogenetic relationship within the species included in the genus Actinotignum.</title>
        <authorList>
            <person name="Jensen C.S."/>
            <person name="Dargis R."/>
            <person name="Kemp M."/>
            <person name="Christensen J.J."/>
        </authorList>
    </citation>
    <scope>NUCLEOTIDE SEQUENCE</scope>
    <source>
        <strain evidence="14">SLA_B511</strain>
    </source>
</reference>
<protein>
    <recommendedName>
        <fullName evidence="10">Fatty acid ABC transporter ATP-binding/permease protein</fullName>
    </recommendedName>
</protein>
<dbReference type="InterPro" id="IPR036640">
    <property type="entry name" value="ABC1_TM_sf"/>
</dbReference>
<evidence type="ECO:0000256" key="3">
    <source>
        <dbReference type="ARBA" id="ARBA00022692"/>
    </source>
</evidence>
<dbReference type="SUPFAM" id="SSF52540">
    <property type="entry name" value="P-loop containing nucleoside triphosphate hydrolases"/>
    <property type="match status" value="1"/>
</dbReference>
<keyword evidence="4" id="KW-0547">Nucleotide-binding</keyword>
<feature type="domain" description="ABC transporter" evidence="12">
    <location>
        <begin position="385"/>
        <end position="619"/>
    </location>
</feature>
<dbReference type="GO" id="GO:0005886">
    <property type="term" value="C:plasma membrane"/>
    <property type="evidence" value="ECO:0007669"/>
    <property type="project" value="UniProtKB-SubCell"/>
</dbReference>
<feature type="transmembrane region" description="Helical" evidence="11">
    <location>
        <begin position="208"/>
        <end position="227"/>
    </location>
</feature>
<evidence type="ECO:0000256" key="2">
    <source>
        <dbReference type="ARBA" id="ARBA00022448"/>
    </source>
</evidence>
<feature type="transmembrane region" description="Helical" evidence="11">
    <location>
        <begin position="287"/>
        <end position="313"/>
    </location>
</feature>
<dbReference type="Gene3D" id="1.20.1560.10">
    <property type="entry name" value="ABC transporter type 1, transmembrane domain"/>
    <property type="match status" value="1"/>
</dbReference>
<dbReference type="GO" id="GO:0015421">
    <property type="term" value="F:ABC-type oligopeptide transporter activity"/>
    <property type="evidence" value="ECO:0007669"/>
    <property type="project" value="TreeGrafter"/>
</dbReference>
<comment type="caution">
    <text evidence="14">The sequence shown here is derived from an EMBL/GenBank/DDBJ whole genome shotgun (WGS) entry which is preliminary data.</text>
</comment>
<evidence type="ECO:0000256" key="10">
    <source>
        <dbReference type="ARBA" id="ARBA00071747"/>
    </source>
</evidence>
<comment type="similarity">
    <text evidence="9">Belongs to the ABC transporter superfamily. Lipid exporter (TC 3.A.1.106) family.</text>
</comment>
<dbReference type="CDD" id="cd03254">
    <property type="entry name" value="ABCC_Glucan_exporter_like"/>
    <property type="match status" value="1"/>
</dbReference>
<dbReference type="InterPro" id="IPR039421">
    <property type="entry name" value="Type_1_exporter"/>
</dbReference>
<dbReference type="InterPro" id="IPR027417">
    <property type="entry name" value="P-loop_NTPase"/>
</dbReference>
<keyword evidence="5 14" id="KW-0067">ATP-binding</keyword>
<dbReference type="Proteomes" id="UP001281731">
    <property type="component" value="Unassembled WGS sequence"/>
</dbReference>